<evidence type="ECO:0000313" key="2">
    <source>
        <dbReference type="EMBL" id="SDG26263.1"/>
    </source>
</evidence>
<keyword evidence="1" id="KW-0620">Polyamine biosynthesis</keyword>
<dbReference type="GO" id="GO:0006596">
    <property type="term" value="P:polyamine biosynthetic process"/>
    <property type="evidence" value="ECO:0007669"/>
    <property type="project" value="UniProtKB-KW"/>
</dbReference>
<keyword evidence="3" id="KW-1185">Reference proteome</keyword>
<dbReference type="Proteomes" id="UP000198863">
    <property type="component" value="Unassembled WGS sequence"/>
</dbReference>
<evidence type="ECO:0008006" key="4">
    <source>
        <dbReference type="Google" id="ProtNLM"/>
    </source>
</evidence>
<gene>
    <name evidence="2" type="ORF">SAMN05660324_2159</name>
</gene>
<reference evidence="3" key="1">
    <citation type="submission" date="2016-10" db="EMBL/GenBank/DDBJ databases">
        <authorList>
            <person name="Varghese N."/>
            <person name="Submissions S."/>
        </authorList>
    </citation>
    <scope>NUCLEOTIDE SEQUENCE [LARGE SCALE GENOMIC DNA]</scope>
    <source>
        <strain evidence="3">DSM 44526</strain>
    </source>
</reference>
<proteinExistence type="predicted"/>
<accession>A0A1G7STB3</accession>
<organism evidence="2 3">
    <name type="scientific">Klenkia brasiliensis</name>
    <dbReference type="NCBI Taxonomy" id="333142"/>
    <lineage>
        <taxon>Bacteria</taxon>
        <taxon>Bacillati</taxon>
        <taxon>Actinomycetota</taxon>
        <taxon>Actinomycetes</taxon>
        <taxon>Geodermatophilales</taxon>
        <taxon>Geodermatophilaceae</taxon>
        <taxon>Klenkia</taxon>
    </lineage>
</organism>
<evidence type="ECO:0000256" key="1">
    <source>
        <dbReference type="ARBA" id="ARBA00023115"/>
    </source>
</evidence>
<evidence type="ECO:0000313" key="3">
    <source>
        <dbReference type="Proteomes" id="UP000198863"/>
    </source>
</evidence>
<dbReference type="PANTHER" id="PTHR43317:SF3">
    <property type="entry name" value="BLR2883 PROTEIN"/>
    <property type="match status" value="1"/>
</dbReference>
<dbReference type="RefSeq" id="WP_109502131.1">
    <property type="nucleotide sequence ID" value="NZ_FNCF01000003.1"/>
</dbReference>
<sequence length="224" mass="23111">MRTELGRVSGPNGEVALWRRTADDGALVTELVVDGVFAMDDVDTSTERALATEALARVAGAELSVLVGGLGLGWTTAAVLRSPGVAEVVVVELEDALLGWAAEGLLPGLPSTSDPRLDLQAGDVAAAFLPGRYDVVLLDVDNGPDFLVHGSNAGLYGAPGLARALGALRPGGVLAIWSADPSPTLLARLADLPGVADAEQLVLPVEREGRVFEYAVLLARRSTA</sequence>
<name>A0A1G7STB3_9ACTN</name>
<dbReference type="PANTHER" id="PTHR43317">
    <property type="entry name" value="THERMOSPERMINE SYNTHASE ACAULIS5"/>
    <property type="match status" value="1"/>
</dbReference>
<dbReference type="OrthoDB" id="9793351at2"/>
<protein>
    <recommendedName>
        <fullName evidence="4">Spermidine synthase</fullName>
    </recommendedName>
</protein>
<dbReference type="Gene3D" id="3.40.50.150">
    <property type="entry name" value="Vaccinia Virus protein VP39"/>
    <property type="match status" value="1"/>
</dbReference>
<dbReference type="EMBL" id="FNCF01000003">
    <property type="protein sequence ID" value="SDG26263.1"/>
    <property type="molecule type" value="Genomic_DNA"/>
</dbReference>
<dbReference type="SUPFAM" id="SSF53335">
    <property type="entry name" value="S-adenosyl-L-methionine-dependent methyltransferases"/>
    <property type="match status" value="1"/>
</dbReference>
<dbReference type="InterPro" id="IPR029063">
    <property type="entry name" value="SAM-dependent_MTases_sf"/>
</dbReference>
<dbReference type="AlphaFoldDB" id="A0A1G7STB3"/>